<proteinExistence type="predicted"/>
<keyword evidence="1" id="KW-0472">Membrane</keyword>
<reference evidence="2" key="1">
    <citation type="journal article" date="2023" name="G3 (Bethesda)">
        <title>A reference genome for the long-term kleptoplast-retaining sea slug Elysia crispata morphotype clarki.</title>
        <authorList>
            <person name="Eastman K.E."/>
            <person name="Pendleton A.L."/>
            <person name="Shaikh M.A."/>
            <person name="Suttiyut T."/>
            <person name="Ogas R."/>
            <person name="Tomko P."/>
            <person name="Gavelis G."/>
            <person name="Widhalm J.R."/>
            <person name="Wisecaver J.H."/>
        </authorList>
    </citation>
    <scope>NUCLEOTIDE SEQUENCE</scope>
    <source>
        <strain evidence="2">ECLA1</strain>
    </source>
</reference>
<feature type="transmembrane region" description="Helical" evidence="1">
    <location>
        <begin position="21"/>
        <end position="44"/>
    </location>
</feature>
<name>A0AAE0XTC7_9GAST</name>
<feature type="transmembrane region" description="Helical" evidence="1">
    <location>
        <begin position="64"/>
        <end position="88"/>
    </location>
</feature>
<comment type="caution">
    <text evidence="2">The sequence shown here is derived from an EMBL/GenBank/DDBJ whole genome shotgun (WGS) entry which is preliminary data.</text>
</comment>
<protein>
    <submittedName>
        <fullName evidence="2">Uncharacterized protein</fullName>
    </submittedName>
</protein>
<feature type="transmembrane region" description="Helical" evidence="1">
    <location>
        <begin position="100"/>
        <end position="120"/>
    </location>
</feature>
<accession>A0AAE0XTC7</accession>
<sequence>MKDYIEASKGAGRVAAISKTFAVSVAAISKPLQSATMSYLYSVYSFRPQHYAMESLLESPVKEIFSTIFFLIGFVGAVANVLLLYTFYKYFTYWRFTTRLWVNISLTLLLSSIALMFRAVGDHYERFSNTQLSCR</sequence>
<evidence type="ECO:0000313" key="3">
    <source>
        <dbReference type="Proteomes" id="UP001283361"/>
    </source>
</evidence>
<dbReference type="Proteomes" id="UP001283361">
    <property type="component" value="Unassembled WGS sequence"/>
</dbReference>
<evidence type="ECO:0000256" key="1">
    <source>
        <dbReference type="SAM" id="Phobius"/>
    </source>
</evidence>
<keyword evidence="1" id="KW-0812">Transmembrane</keyword>
<organism evidence="2 3">
    <name type="scientific">Elysia crispata</name>
    <name type="common">lettuce slug</name>
    <dbReference type="NCBI Taxonomy" id="231223"/>
    <lineage>
        <taxon>Eukaryota</taxon>
        <taxon>Metazoa</taxon>
        <taxon>Spiralia</taxon>
        <taxon>Lophotrochozoa</taxon>
        <taxon>Mollusca</taxon>
        <taxon>Gastropoda</taxon>
        <taxon>Heterobranchia</taxon>
        <taxon>Euthyneura</taxon>
        <taxon>Panpulmonata</taxon>
        <taxon>Sacoglossa</taxon>
        <taxon>Placobranchoidea</taxon>
        <taxon>Plakobranchidae</taxon>
        <taxon>Elysia</taxon>
    </lineage>
</organism>
<evidence type="ECO:0000313" key="2">
    <source>
        <dbReference type="EMBL" id="KAK3706802.1"/>
    </source>
</evidence>
<dbReference type="SUPFAM" id="SSF81321">
    <property type="entry name" value="Family A G protein-coupled receptor-like"/>
    <property type="match status" value="1"/>
</dbReference>
<dbReference type="AlphaFoldDB" id="A0AAE0XTC7"/>
<keyword evidence="3" id="KW-1185">Reference proteome</keyword>
<gene>
    <name evidence="2" type="ORF">RRG08_011570</name>
</gene>
<dbReference type="EMBL" id="JAWDGP010007738">
    <property type="protein sequence ID" value="KAK3706802.1"/>
    <property type="molecule type" value="Genomic_DNA"/>
</dbReference>
<keyword evidence="1" id="KW-1133">Transmembrane helix</keyword>